<accession>A0A1Q9GFG3</accession>
<dbReference type="PROSITE" id="PS51186">
    <property type="entry name" value="GNAT"/>
    <property type="match status" value="1"/>
</dbReference>
<evidence type="ECO:0000313" key="4">
    <source>
        <dbReference type="EMBL" id="OLQ73125.1"/>
    </source>
</evidence>
<dbReference type="AlphaFoldDB" id="A0A1Q9GFG3"/>
<dbReference type="GO" id="GO:0016853">
    <property type="term" value="F:isomerase activity"/>
    <property type="evidence" value="ECO:0007669"/>
    <property type="project" value="UniProtKB-KW"/>
</dbReference>
<dbReference type="SUPFAM" id="SSF55729">
    <property type="entry name" value="Acyl-CoA N-acyltransferases (Nat)"/>
    <property type="match status" value="1"/>
</dbReference>
<proteinExistence type="inferred from homology"/>
<evidence type="ECO:0000259" key="3">
    <source>
        <dbReference type="PROSITE" id="PS51186"/>
    </source>
</evidence>
<dbReference type="Pfam" id="PF02567">
    <property type="entry name" value="PhzC-PhzF"/>
    <property type="match status" value="1"/>
</dbReference>
<dbReference type="Gene3D" id="3.40.630.30">
    <property type="match status" value="1"/>
</dbReference>
<comment type="caution">
    <text evidence="4">The sequence shown here is derived from an EMBL/GenBank/DDBJ whole genome shotgun (WGS) entry which is preliminary data.</text>
</comment>
<dbReference type="OrthoDB" id="9788221at2"/>
<dbReference type="Pfam" id="PF00583">
    <property type="entry name" value="Acetyltransf_1"/>
    <property type="match status" value="1"/>
</dbReference>
<protein>
    <recommendedName>
        <fullName evidence="3">N-acetyltransferase domain-containing protein</fullName>
    </recommendedName>
</protein>
<dbReference type="EMBL" id="MJIL01000088">
    <property type="protein sequence ID" value="OLQ73125.1"/>
    <property type="molecule type" value="Genomic_DNA"/>
</dbReference>
<dbReference type="InterPro" id="IPR003719">
    <property type="entry name" value="Phenazine_PhzF-like"/>
</dbReference>
<dbReference type="InterPro" id="IPR000182">
    <property type="entry name" value="GNAT_dom"/>
</dbReference>
<feature type="domain" description="N-acetyltransferase" evidence="3">
    <location>
        <begin position="290"/>
        <end position="449"/>
    </location>
</feature>
<evidence type="ECO:0000256" key="1">
    <source>
        <dbReference type="ARBA" id="ARBA00008270"/>
    </source>
</evidence>
<dbReference type="Proteomes" id="UP000186905">
    <property type="component" value="Unassembled WGS sequence"/>
</dbReference>
<dbReference type="GO" id="GO:0016747">
    <property type="term" value="F:acyltransferase activity, transferring groups other than amino-acyl groups"/>
    <property type="evidence" value="ECO:0007669"/>
    <property type="project" value="InterPro"/>
</dbReference>
<dbReference type="GO" id="GO:0005737">
    <property type="term" value="C:cytoplasm"/>
    <property type="evidence" value="ECO:0007669"/>
    <property type="project" value="TreeGrafter"/>
</dbReference>
<keyword evidence="2" id="KW-0413">Isomerase</keyword>
<reference evidence="4 5" key="1">
    <citation type="submission" date="2016-09" db="EMBL/GenBank/DDBJ databases">
        <title>Photobacterium proteolyticum sp. nov. a protease producing bacterium isolated from ocean sediments of Laizhou Bay.</title>
        <authorList>
            <person name="Li Y."/>
        </authorList>
    </citation>
    <scope>NUCLEOTIDE SEQUENCE [LARGE SCALE GENOMIC DNA]</scope>
    <source>
        <strain evidence="4 5">13-12</strain>
    </source>
</reference>
<keyword evidence="5" id="KW-1185">Reference proteome</keyword>
<gene>
    <name evidence="4" type="ORF">BIT28_25195</name>
</gene>
<dbReference type="PANTHER" id="PTHR13774">
    <property type="entry name" value="PHENAZINE BIOSYNTHESIS PROTEIN"/>
    <property type="match status" value="1"/>
</dbReference>
<dbReference type="Gene3D" id="3.10.310.10">
    <property type="entry name" value="Diaminopimelate Epimerase, Chain A, domain 1"/>
    <property type="match status" value="2"/>
</dbReference>
<evidence type="ECO:0000256" key="2">
    <source>
        <dbReference type="ARBA" id="ARBA00023235"/>
    </source>
</evidence>
<dbReference type="RefSeq" id="WP_075766591.1">
    <property type="nucleotide sequence ID" value="NZ_MJIL01000088.1"/>
</dbReference>
<dbReference type="NCBIfam" id="TIGR00654">
    <property type="entry name" value="PhzF_family"/>
    <property type="match status" value="1"/>
</dbReference>
<dbReference type="STRING" id="1903952.BIT28_25195"/>
<dbReference type="SUPFAM" id="SSF54506">
    <property type="entry name" value="Diaminopimelate epimerase-like"/>
    <property type="match status" value="1"/>
</dbReference>
<evidence type="ECO:0000313" key="5">
    <source>
        <dbReference type="Proteomes" id="UP000186905"/>
    </source>
</evidence>
<dbReference type="PANTHER" id="PTHR13774:SF39">
    <property type="entry name" value="BIOSYNTHESIS PROTEIN, PUTATIVE-RELATED"/>
    <property type="match status" value="1"/>
</dbReference>
<organism evidence="4 5">
    <name type="scientific">Photobacterium proteolyticum</name>
    <dbReference type="NCBI Taxonomy" id="1903952"/>
    <lineage>
        <taxon>Bacteria</taxon>
        <taxon>Pseudomonadati</taxon>
        <taxon>Pseudomonadota</taxon>
        <taxon>Gammaproteobacteria</taxon>
        <taxon>Vibrionales</taxon>
        <taxon>Vibrionaceae</taxon>
        <taxon>Photobacterium</taxon>
    </lineage>
</organism>
<name>A0A1Q9GFG3_9GAMM</name>
<sequence length="450" mass="49164">MERDVYLVDSFTFNGKGGNPAGVVFDTEGLTELQMQRIAAQVGYSETAFVLPDPECDFHVRFFTPTSEVDYCGHATLATFSELFGQGKIEAGQYSQRTKAGILDVVVSQDGHIEMEQQLPVFGGELDVFEVAEALGVPAEVITNTGLPVEVISTGLADAIIPVMPGTLNDIAPDNDMLADYCRDKQLVGVHLFELSSWSDFTARCRNFAPLFGIPEESATGSASGALACYLAQHRPFLGYQYEFEQGRKMKRTSLISASIQQKGGTIQAVKVGGYAKHKGTQRVSLASGLTLRKMEENDRRLLCELAVSDHQSDFVLPISDTLKNKAPNEDFHVICLGDNEADSTILGFFILDHSFANHPEFSQFGELGLRAYFIDVRHQGKGFGRQSCQLMGDYVAAHYPSVSNLVLTVNQRNTPARALYLSCGFLDSESLYLGGPAGPQHIMYLPLAA</sequence>
<dbReference type="InterPro" id="IPR016181">
    <property type="entry name" value="Acyl_CoA_acyltransferase"/>
</dbReference>
<comment type="similarity">
    <text evidence="1">Belongs to the PhzF family.</text>
</comment>